<proteinExistence type="predicted"/>
<evidence type="ECO:0000313" key="4">
    <source>
        <dbReference type="Proteomes" id="UP000316270"/>
    </source>
</evidence>
<accession>A0A517LDS1</accession>
<protein>
    <recommendedName>
        <fullName evidence="2">DUF7587 domain-containing protein</fullName>
    </recommendedName>
</protein>
<dbReference type="Proteomes" id="UP000316270">
    <property type="component" value="Chromosome 10"/>
</dbReference>
<dbReference type="PANTHER" id="PTHR40781">
    <property type="match status" value="1"/>
</dbReference>
<reference evidence="3 4" key="1">
    <citation type="submission" date="2019-07" db="EMBL/GenBank/DDBJ databases">
        <title>Finished genome of Venturia effusa.</title>
        <authorList>
            <person name="Young C.A."/>
            <person name="Cox M.P."/>
            <person name="Ganley A.R.D."/>
            <person name="David W.J."/>
        </authorList>
    </citation>
    <scope>NUCLEOTIDE SEQUENCE [LARGE SCALE GENOMIC DNA]</scope>
    <source>
        <strain evidence="4">albino</strain>
    </source>
</reference>
<evidence type="ECO:0000256" key="1">
    <source>
        <dbReference type="SAM" id="MobiDB-lite"/>
    </source>
</evidence>
<sequence>MNPQAILNKYECRTLPRRFWRVNDTVSRVHSDAEHCLTSESQLEPITEQEFKEAIENHFAWKNRTKASCFQSVFSNKAHARDWAFERLESLERRYKCKEEDLGIVRLEIGSAKLKKHTWIFDAEEMVASLGLKAKPSSGEHLVYLEIPSKAVVARSKLCELRKESRNIPVAEDDGYDAEDELSGKDDEGSQQREQEEAPLRIRTGLSQATERSSLHLGDLDLSDG</sequence>
<dbReference type="Pfam" id="PF24494">
    <property type="entry name" value="DUF7587"/>
    <property type="match status" value="1"/>
</dbReference>
<name>A0A517LDS1_9PEZI</name>
<keyword evidence="4" id="KW-1185">Reference proteome</keyword>
<feature type="compositionally biased region" description="Basic and acidic residues" evidence="1">
    <location>
        <begin position="182"/>
        <end position="200"/>
    </location>
</feature>
<dbReference type="InterPro" id="IPR056009">
    <property type="entry name" value="DUF7587"/>
</dbReference>
<feature type="domain" description="DUF7587" evidence="2">
    <location>
        <begin position="15"/>
        <end position="159"/>
    </location>
</feature>
<evidence type="ECO:0000259" key="2">
    <source>
        <dbReference type="Pfam" id="PF24494"/>
    </source>
</evidence>
<gene>
    <name evidence="3" type="ORF">FKW77_005733</name>
</gene>
<dbReference type="OrthoDB" id="5151300at2759"/>
<dbReference type="AlphaFoldDB" id="A0A517LDS1"/>
<dbReference type="STRING" id="50376.A0A517LDS1"/>
<feature type="region of interest" description="Disordered" evidence="1">
    <location>
        <begin position="170"/>
        <end position="225"/>
    </location>
</feature>
<dbReference type="PANTHER" id="PTHR40781:SF1">
    <property type="match status" value="1"/>
</dbReference>
<evidence type="ECO:0000313" key="3">
    <source>
        <dbReference type="EMBL" id="QDS73789.1"/>
    </source>
</evidence>
<dbReference type="EMBL" id="CP042194">
    <property type="protein sequence ID" value="QDS73789.1"/>
    <property type="molecule type" value="Genomic_DNA"/>
</dbReference>
<feature type="compositionally biased region" description="Acidic residues" evidence="1">
    <location>
        <begin position="171"/>
        <end position="181"/>
    </location>
</feature>
<organism evidence="3 4">
    <name type="scientific">Venturia effusa</name>
    <dbReference type="NCBI Taxonomy" id="50376"/>
    <lineage>
        <taxon>Eukaryota</taxon>
        <taxon>Fungi</taxon>
        <taxon>Dikarya</taxon>
        <taxon>Ascomycota</taxon>
        <taxon>Pezizomycotina</taxon>
        <taxon>Dothideomycetes</taxon>
        <taxon>Pleosporomycetidae</taxon>
        <taxon>Venturiales</taxon>
        <taxon>Venturiaceae</taxon>
        <taxon>Venturia</taxon>
    </lineage>
</organism>